<comment type="similarity">
    <text evidence="1">Belongs to the SMP-30/CGR1 family.</text>
</comment>
<dbReference type="GO" id="GO:0019853">
    <property type="term" value="P:L-ascorbic acid biosynthetic process"/>
    <property type="evidence" value="ECO:0007669"/>
    <property type="project" value="TreeGrafter"/>
</dbReference>
<dbReference type="InterPro" id="IPR013658">
    <property type="entry name" value="SGL"/>
</dbReference>
<comment type="caution">
    <text evidence="4">The sequence shown here is derived from an EMBL/GenBank/DDBJ whole genome shotgun (WGS) entry which is preliminary data.</text>
</comment>
<evidence type="ECO:0000256" key="1">
    <source>
        <dbReference type="ARBA" id="ARBA00008853"/>
    </source>
</evidence>
<name>A0A7V8FMU5_9BURK</name>
<evidence type="ECO:0000256" key="2">
    <source>
        <dbReference type="SAM" id="MobiDB-lite"/>
    </source>
</evidence>
<reference evidence="5" key="1">
    <citation type="journal article" date="2020" name="MBio">
        <title>Horizontal gene transfer to a defensive symbiont with a reduced genome amongst a multipartite beetle microbiome.</title>
        <authorList>
            <person name="Waterworth S.C."/>
            <person name="Florez L.V."/>
            <person name="Rees E.R."/>
            <person name="Hertweck C."/>
            <person name="Kaltenpoth M."/>
            <person name="Kwan J.C."/>
        </authorList>
    </citation>
    <scope>NUCLEOTIDE SEQUENCE [LARGE SCALE GENOMIC DNA]</scope>
</reference>
<dbReference type="Pfam" id="PF08450">
    <property type="entry name" value="SGL"/>
    <property type="match status" value="1"/>
</dbReference>
<dbReference type="AlphaFoldDB" id="A0A7V8FMU5"/>
<dbReference type="PANTHER" id="PTHR10907">
    <property type="entry name" value="REGUCALCIN"/>
    <property type="match status" value="1"/>
</dbReference>
<dbReference type="EMBL" id="WNDQ01000036">
    <property type="protein sequence ID" value="KAF1020408.1"/>
    <property type="molecule type" value="Genomic_DNA"/>
</dbReference>
<gene>
    <name evidence="4" type="ORF">GAK30_02552</name>
</gene>
<evidence type="ECO:0000313" key="5">
    <source>
        <dbReference type="Proteomes" id="UP000461670"/>
    </source>
</evidence>
<evidence type="ECO:0000259" key="3">
    <source>
        <dbReference type="Pfam" id="PF08450"/>
    </source>
</evidence>
<dbReference type="GO" id="GO:0005509">
    <property type="term" value="F:calcium ion binding"/>
    <property type="evidence" value="ECO:0007669"/>
    <property type="project" value="TreeGrafter"/>
</dbReference>
<dbReference type="GO" id="GO:0004341">
    <property type="term" value="F:gluconolactonase activity"/>
    <property type="evidence" value="ECO:0007669"/>
    <property type="project" value="TreeGrafter"/>
</dbReference>
<feature type="compositionally biased region" description="Low complexity" evidence="2">
    <location>
        <begin position="98"/>
        <end position="111"/>
    </location>
</feature>
<feature type="region of interest" description="Disordered" evidence="2">
    <location>
        <begin position="98"/>
        <end position="120"/>
    </location>
</feature>
<dbReference type="InterPro" id="IPR011042">
    <property type="entry name" value="6-blade_b-propeller_TolB-like"/>
</dbReference>
<feature type="domain" description="SMP-30/Gluconolactonase/LRE-like region" evidence="3">
    <location>
        <begin position="40"/>
        <end position="288"/>
    </location>
</feature>
<dbReference type="Proteomes" id="UP000461670">
    <property type="component" value="Unassembled WGS sequence"/>
</dbReference>
<dbReference type="SUPFAM" id="SSF63829">
    <property type="entry name" value="Calcium-dependent phosphotriesterase"/>
    <property type="match status" value="1"/>
</dbReference>
<evidence type="ECO:0000313" key="4">
    <source>
        <dbReference type="EMBL" id="KAF1020408.1"/>
    </source>
</evidence>
<organism evidence="4 5">
    <name type="scientific">Paracidovorax wautersii</name>
    <dbReference type="NCBI Taxonomy" id="1177982"/>
    <lineage>
        <taxon>Bacteria</taxon>
        <taxon>Pseudomonadati</taxon>
        <taxon>Pseudomonadota</taxon>
        <taxon>Betaproteobacteria</taxon>
        <taxon>Burkholderiales</taxon>
        <taxon>Comamonadaceae</taxon>
        <taxon>Paracidovorax</taxon>
    </lineage>
</organism>
<sequence>MADAARRIGAHLQAHAVPTGEAELRPVPGPWAFEGGQLGWHAGSGRLYWADRLAPALRTVQVEGPAPAEDRLVAQLEHPVAGLLVREQGLLLVEDVQEQAQEQPQGQTPAQEHADTPPSGRAWVLTLEGRRESSLPWPAGVLQALCEDPQGQVWAAMETVGGSAVGRVLAHGRFEVRWHLGEALQCLRWHPAEDALYATAPASGSILVLQPRQQGVRRLATLPKGSGRPAGLAFDAEGGVWTALREGWSVVRLLAGGSLDRVIGLPVPCPCDVALGGADGRQLFIATSRQSVPLDTLASAPLSGRLFQFAL</sequence>
<accession>A0A7V8FMU5</accession>
<proteinExistence type="inferred from homology"/>
<protein>
    <submittedName>
        <fullName evidence="4">6-deoxy-6-sulfogluconolactonase</fullName>
    </submittedName>
</protein>
<dbReference type="PANTHER" id="PTHR10907:SF47">
    <property type="entry name" value="REGUCALCIN"/>
    <property type="match status" value="1"/>
</dbReference>
<dbReference type="Gene3D" id="2.120.10.30">
    <property type="entry name" value="TolB, C-terminal domain"/>
    <property type="match status" value="1"/>
</dbReference>